<keyword evidence="5" id="KW-0699">rRNA-binding</keyword>
<keyword evidence="5" id="KW-0694">RNA-binding</keyword>
<reference evidence="8" key="1">
    <citation type="journal article" date="2019" name="Int. J. Syst. Evol. Microbiol.">
        <title>The Global Catalogue of Microorganisms (GCM) 10K type strain sequencing project: providing services to taxonomists for standard genome sequencing and annotation.</title>
        <authorList>
            <consortium name="The Broad Institute Genomics Platform"/>
            <consortium name="The Broad Institute Genome Sequencing Center for Infectious Disease"/>
            <person name="Wu L."/>
            <person name="Ma J."/>
        </authorList>
    </citation>
    <scope>NUCLEOTIDE SEQUENCE [LARGE SCALE GENOMIC DNA]</scope>
    <source>
        <strain evidence="8">JCM 17688</strain>
    </source>
</reference>
<dbReference type="Gene3D" id="4.10.640.10">
    <property type="entry name" value="Ribosomal protein S18"/>
    <property type="match status" value="1"/>
</dbReference>
<dbReference type="PRINTS" id="PR00974">
    <property type="entry name" value="RIBOSOMALS18"/>
</dbReference>
<accession>A0ABP8JNX6</accession>
<evidence type="ECO:0000313" key="8">
    <source>
        <dbReference type="Proteomes" id="UP001500635"/>
    </source>
</evidence>
<keyword evidence="2 5" id="KW-0689">Ribosomal protein</keyword>
<evidence type="ECO:0000313" key="7">
    <source>
        <dbReference type="EMBL" id="GAA4393890.1"/>
    </source>
</evidence>
<dbReference type="PROSITE" id="PS00057">
    <property type="entry name" value="RIBOSOMAL_S18"/>
    <property type="match status" value="1"/>
</dbReference>
<gene>
    <name evidence="7" type="primary">rpsR_2</name>
    <name evidence="5" type="synonym">rpsR</name>
    <name evidence="7" type="ORF">GCM10023147_25020</name>
</gene>
<dbReference type="EMBL" id="BAABFR010000035">
    <property type="protein sequence ID" value="GAA4393890.1"/>
    <property type="molecule type" value="Genomic_DNA"/>
</dbReference>
<dbReference type="GO" id="GO:0005840">
    <property type="term" value="C:ribosome"/>
    <property type="evidence" value="ECO:0007669"/>
    <property type="project" value="UniProtKB-KW"/>
</dbReference>
<name>A0ABP8JNX6_9ACTN</name>
<comment type="similarity">
    <text evidence="1 5 6">Belongs to the bacterial ribosomal protein bS18 family.</text>
</comment>
<comment type="subunit">
    <text evidence="5">Part of the 30S ribosomal subunit. Forms a tight heterodimer with protein bS6.</text>
</comment>
<dbReference type="RefSeq" id="WP_344996016.1">
    <property type="nucleotide sequence ID" value="NZ_BAABFR010000035.1"/>
</dbReference>
<sequence length="82" mass="9249">MARKRIEKPREAPKARRNALLAKGVTEVDYKDSVLLRTFLTERGKIRGSRVTGLTPQQQKQVAVAIKNAREMALLPYSSGQR</sequence>
<evidence type="ECO:0000256" key="6">
    <source>
        <dbReference type="RuleBase" id="RU003910"/>
    </source>
</evidence>
<dbReference type="Pfam" id="PF01084">
    <property type="entry name" value="Ribosomal_S18"/>
    <property type="match status" value="1"/>
</dbReference>
<dbReference type="Proteomes" id="UP001500635">
    <property type="component" value="Unassembled WGS sequence"/>
</dbReference>
<dbReference type="PANTHER" id="PTHR13479">
    <property type="entry name" value="30S RIBOSOMAL PROTEIN S18"/>
    <property type="match status" value="1"/>
</dbReference>
<evidence type="ECO:0000256" key="1">
    <source>
        <dbReference type="ARBA" id="ARBA00005589"/>
    </source>
</evidence>
<evidence type="ECO:0000256" key="4">
    <source>
        <dbReference type="ARBA" id="ARBA00035141"/>
    </source>
</evidence>
<evidence type="ECO:0000256" key="5">
    <source>
        <dbReference type="HAMAP-Rule" id="MF_00270"/>
    </source>
</evidence>
<comment type="function">
    <text evidence="5">Binds as a heterodimer with protein bS6 to the central domain of the 16S rRNA, where it helps stabilize the platform of the 30S subunit.</text>
</comment>
<dbReference type="PANTHER" id="PTHR13479:SF40">
    <property type="entry name" value="SMALL RIBOSOMAL SUBUNIT PROTEIN BS18M"/>
    <property type="match status" value="1"/>
</dbReference>
<dbReference type="NCBIfam" id="TIGR00165">
    <property type="entry name" value="S18"/>
    <property type="match status" value="1"/>
</dbReference>
<organism evidence="7 8">
    <name type="scientific">Tsukamurella soli</name>
    <dbReference type="NCBI Taxonomy" id="644556"/>
    <lineage>
        <taxon>Bacteria</taxon>
        <taxon>Bacillati</taxon>
        <taxon>Actinomycetota</taxon>
        <taxon>Actinomycetes</taxon>
        <taxon>Mycobacteriales</taxon>
        <taxon>Tsukamurellaceae</taxon>
        <taxon>Tsukamurella</taxon>
    </lineage>
</organism>
<dbReference type="InterPro" id="IPR036870">
    <property type="entry name" value="Ribosomal_bS18_sf"/>
</dbReference>
<dbReference type="InterPro" id="IPR018275">
    <property type="entry name" value="Ribosomal_bS18_CS"/>
</dbReference>
<keyword evidence="8" id="KW-1185">Reference proteome</keyword>
<evidence type="ECO:0000256" key="2">
    <source>
        <dbReference type="ARBA" id="ARBA00022980"/>
    </source>
</evidence>
<proteinExistence type="inferred from homology"/>
<evidence type="ECO:0000256" key="3">
    <source>
        <dbReference type="ARBA" id="ARBA00023274"/>
    </source>
</evidence>
<comment type="caution">
    <text evidence="7">The sequence shown here is derived from an EMBL/GenBank/DDBJ whole genome shotgun (WGS) entry which is preliminary data.</text>
</comment>
<dbReference type="SUPFAM" id="SSF46911">
    <property type="entry name" value="Ribosomal protein S18"/>
    <property type="match status" value="1"/>
</dbReference>
<dbReference type="InterPro" id="IPR001648">
    <property type="entry name" value="Ribosomal_bS18"/>
</dbReference>
<dbReference type="HAMAP" id="MF_00270">
    <property type="entry name" value="Ribosomal_bS18"/>
    <property type="match status" value="1"/>
</dbReference>
<keyword evidence="3 5" id="KW-0687">Ribonucleoprotein</keyword>
<protein>
    <recommendedName>
        <fullName evidence="4 5">Small ribosomal subunit protein bS18</fullName>
    </recommendedName>
</protein>